<sequence length="68" mass="7836">MADDIDRANEQAQYLLDVAIHRSRRVPSSRISAQFCDDCDEPIPLLRQQKVEGCETCVSCQELREARR</sequence>
<feature type="zinc finger region" description="dksA C4-type" evidence="4">
    <location>
        <begin position="36"/>
        <end position="60"/>
    </location>
</feature>
<evidence type="ECO:0000259" key="5">
    <source>
        <dbReference type="Pfam" id="PF01258"/>
    </source>
</evidence>
<evidence type="ECO:0000256" key="2">
    <source>
        <dbReference type="ARBA" id="ARBA00022771"/>
    </source>
</evidence>
<evidence type="ECO:0000313" key="6">
    <source>
        <dbReference type="EMBL" id="PAW54980.1"/>
    </source>
</evidence>
<keyword evidence="7" id="KW-1185">Reference proteome</keyword>
<dbReference type="RefSeq" id="WP_095667280.1">
    <property type="nucleotide sequence ID" value="NZ_NRSS01000004.1"/>
</dbReference>
<keyword evidence="2" id="KW-0863">Zinc-finger</keyword>
<evidence type="ECO:0000313" key="7">
    <source>
        <dbReference type="Proteomes" id="UP000217830"/>
    </source>
</evidence>
<dbReference type="GO" id="GO:0008270">
    <property type="term" value="F:zinc ion binding"/>
    <property type="evidence" value="ECO:0007669"/>
    <property type="project" value="UniProtKB-KW"/>
</dbReference>
<dbReference type="PANTHER" id="PTHR38777:SF1">
    <property type="entry name" value="DNAK SUPPRESSOR PROTEIN"/>
    <property type="match status" value="1"/>
</dbReference>
<evidence type="ECO:0000256" key="4">
    <source>
        <dbReference type="PROSITE-ProRule" id="PRU00510"/>
    </source>
</evidence>
<keyword evidence="3" id="KW-0862">Zinc</keyword>
<gene>
    <name evidence="6" type="ORF">CKQ80_06580</name>
</gene>
<dbReference type="GO" id="GO:1900378">
    <property type="term" value="P:positive regulation of secondary metabolite biosynthetic process"/>
    <property type="evidence" value="ECO:0007669"/>
    <property type="project" value="TreeGrafter"/>
</dbReference>
<dbReference type="Proteomes" id="UP000217830">
    <property type="component" value="Unassembled WGS sequence"/>
</dbReference>
<evidence type="ECO:0000256" key="1">
    <source>
        <dbReference type="ARBA" id="ARBA00022723"/>
    </source>
</evidence>
<proteinExistence type="predicted"/>
<name>A0A2A2PHN9_9PSED</name>
<protein>
    <submittedName>
        <fullName evidence="6">Transcriptional regulator</fullName>
    </submittedName>
</protein>
<dbReference type="PROSITE" id="PS51128">
    <property type="entry name" value="ZF_DKSA_2"/>
    <property type="match status" value="1"/>
</dbReference>
<keyword evidence="1" id="KW-0479">Metal-binding</keyword>
<feature type="domain" description="Zinc finger DksA/TraR C4-type" evidence="5">
    <location>
        <begin position="34"/>
        <end position="65"/>
    </location>
</feature>
<accession>A0A2A2PHN9</accession>
<dbReference type="PANTHER" id="PTHR38777">
    <property type="entry name" value="FELS-2 PROPHAGE PROTEIN"/>
    <property type="match status" value="1"/>
</dbReference>
<organism evidence="6 7">
    <name type="scientific">Pseudomonas moraviensis</name>
    <dbReference type="NCBI Taxonomy" id="321662"/>
    <lineage>
        <taxon>Bacteria</taxon>
        <taxon>Pseudomonadati</taxon>
        <taxon>Pseudomonadota</taxon>
        <taxon>Gammaproteobacteria</taxon>
        <taxon>Pseudomonadales</taxon>
        <taxon>Pseudomonadaceae</taxon>
        <taxon>Pseudomonas</taxon>
    </lineage>
</organism>
<dbReference type="EMBL" id="NRST01000001">
    <property type="protein sequence ID" value="PAW54980.1"/>
    <property type="molecule type" value="Genomic_DNA"/>
</dbReference>
<dbReference type="InterPro" id="IPR000962">
    <property type="entry name" value="Znf_DskA_TraR"/>
</dbReference>
<comment type="caution">
    <text evidence="6">The sequence shown here is derived from an EMBL/GenBank/DDBJ whole genome shotgun (WGS) entry which is preliminary data.</text>
</comment>
<dbReference type="Pfam" id="PF01258">
    <property type="entry name" value="zf-dskA_traR"/>
    <property type="match status" value="1"/>
</dbReference>
<evidence type="ECO:0000256" key="3">
    <source>
        <dbReference type="ARBA" id="ARBA00022833"/>
    </source>
</evidence>
<reference evidence="6 7" key="1">
    <citation type="submission" date="2017-08" db="EMBL/GenBank/DDBJ databases">
        <title>Draft Genome Sequence of Pseudomonas moraviensis TYU6, isolated from Taxus cuspidata by using PacBio Single-Molecule Real-Time Technology.</title>
        <authorList>
            <person name="Baek K.-H."/>
            <person name="Mishra A.K."/>
        </authorList>
    </citation>
    <scope>NUCLEOTIDE SEQUENCE [LARGE SCALE GENOMIC DNA]</scope>
    <source>
        <strain evidence="6 7">TYU6</strain>
    </source>
</reference>
<dbReference type="AlphaFoldDB" id="A0A2A2PHN9"/>